<keyword evidence="2" id="KW-0238">DNA-binding</keyword>
<evidence type="ECO:0000313" key="5">
    <source>
        <dbReference type="EMBL" id="UXX78410.1"/>
    </source>
</evidence>
<evidence type="ECO:0000259" key="4">
    <source>
        <dbReference type="PROSITE" id="PS50043"/>
    </source>
</evidence>
<dbReference type="Pfam" id="PF08447">
    <property type="entry name" value="PAS_3"/>
    <property type="match status" value="1"/>
</dbReference>
<dbReference type="Pfam" id="PF00196">
    <property type="entry name" value="GerE"/>
    <property type="match status" value="1"/>
</dbReference>
<dbReference type="Gene3D" id="1.10.10.10">
    <property type="entry name" value="Winged helix-like DNA-binding domain superfamily/Winged helix DNA-binding domain"/>
    <property type="match status" value="1"/>
</dbReference>
<dbReference type="InterPro" id="IPR013655">
    <property type="entry name" value="PAS_fold_3"/>
</dbReference>
<dbReference type="CDD" id="cd06170">
    <property type="entry name" value="LuxR_C_like"/>
    <property type="match status" value="1"/>
</dbReference>
<dbReference type="PANTHER" id="PTHR44688:SF16">
    <property type="entry name" value="DNA-BINDING TRANSCRIPTIONAL ACTIVATOR DEVR_DOSR"/>
    <property type="match status" value="1"/>
</dbReference>
<name>A0ABY6D3J4_9BACT</name>
<accession>A0ABY6D3J4</accession>
<evidence type="ECO:0000256" key="1">
    <source>
        <dbReference type="ARBA" id="ARBA00023015"/>
    </source>
</evidence>
<dbReference type="InterPro" id="IPR000792">
    <property type="entry name" value="Tscrpt_reg_LuxR_C"/>
</dbReference>
<dbReference type="SUPFAM" id="SSF46894">
    <property type="entry name" value="C-terminal effector domain of the bipartite response regulators"/>
    <property type="match status" value="1"/>
</dbReference>
<keyword evidence="3" id="KW-0804">Transcription</keyword>
<dbReference type="SUPFAM" id="SSF55785">
    <property type="entry name" value="PYP-like sensor domain (PAS domain)"/>
    <property type="match status" value="1"/>
</dbReference>
<sequence length="259" mass="30575">MNSKIISDYSEIFETYQEFRGDFLENHIEKLKELDQYIPHSNTFFCITNTTTRSFEYVSKNFQPCTGMNTEMMCNKGMTFWWEHMHPDEMSLWLQSLNDLMIFTMSEIDILDRKKVSYTWNYRIKMADGIYHPILQHTTPMYFDEEGKPIIGLAHYSLLPITGGHLPIRASAKMLNDKNEYETVFFKTYSEQKLIAEQITFRERDIIRLISFGHSTEEIADKLFISINTVTSHRRNILKKTNSKNTTELIARSIREGMI</sequence>
<gene>
    <name evidence="5" type="ORF">N7E81_13695</name>
</gene>
<dbReference type="Gene3D" id="3.30.450.20">
    <property type="entry name" value="PAS domain"/>
    <property type="match status" value="1"/>
</dbReference>
<dbReference type="PANTHER" id="PTHR44688">
    <property type="entry name" value="DNA-BINDING TRANSCRIPTIONAL ACTIVATOR DEVR_DOSR"/>
    <property type="match status" value="1"/>
</dbReference>
<dbReference type="InterPro" id="IPR016032">
    <property type="entry name" value="Sig_transdc_resp-reg_C-effctor"/>
</dbReference>
<keyword evidence="1" id="KW-0805">Transcription regulation</keyword>
<dbReference type="PRINTS" id="PR00038">
    <property type="entry name" value="HTHLUXR"/>
</dbReference>
<protein>
    <submittedName>
        <fullName evidence="5">LuxR C-terminal-related transcriptional regulator</fullName>
    </submittedName>
</protein>
<keyword evidence="6" id="KW-1185">Reference proteome</keyword>
<evidence type="ECO:0000313" key="6">
    <source>
        <dbReference type="Proteomes" id="UP001062165"/>
    </source>
</evidence>
<dbReference type="SMART" id="SM00421">
    <property type="entry name" value="HTH_LUXR"/>
    <property type="match status" value="1"/>
</dbReference>
<reference evidence="5" key="1">
    <citation type="submission" date="2022-10" db="EMBL/GenBank/DDBJ databases">
        <title>Comparative genomics and taxonomic characterization of three novel marine species of genus Reichenbachiella exhibiting antioxidant and polysaccharide degradation activities.</title>
        <authorList>
            <person name="Muhammad N."/>
            <person name="Lee Y.-J."/>
            <person name="Ko J."/>
            <person name="Kim S.-G."/>
        </authorList>
    </citation>
    <scope>NUCLEOTIDE SEQUENCE</scope>
    <source>
        <strain evidence="5">Wsw4-B4</strain>
    </source>
</reference>
<dbReference type="EMBL" id="CP106735">
    <property type="protein sequence ID" value="UXX78410.1"/>
    <property type="molecule type" value="Genomic_DNA"/>
</dbReference>
<dbReference type="RefSeq" id="WP_263050156.1">
    <property type="nucleotide sequence ID" value="NZ_CP106735.1"/>
</dbReference>
<dbReference type="InterPro" id="IPR036388">
    <property type="entry name" value="WH-like_DNA-bd_sf"/>
</dbReference>
<dbReference type="InterPro" id="IPR035965">
    <property type="entry name" value="PAS-like_dom_sf"/>
</dbReference>
<evidence type="ECO:0000256" key="2">
    <source>
        <dbReference type="ARBA" id="ARBA00023125"/>
    </source>
</evidence>
<feature type="domain" description="HTH luxR-type" evidence="4">
    <location>
        <begin position="196"/>
        <end position="257"/>
    </location>
</feature>
<evidence type="ECO:0000256" key="3">
    <source>
        <dbReference type="ARBA" id="ARBA00023163"/>
    </source>
</evidence>
<organism evidence="5 6">
    <name type="scientific">Reichenbachiella carrageenanivorans</name>
    <dbReference type="NCBI Taxonomy" id="2979869"/>
    <lineage>
        <taxon>Bacteria</taxon>
        <taxon>Pseudomonadati</taxon>
        <taxon>Bacteroidota</taxon>
        <taxon>Cytophagia</taxon>
        <taxon>Cytophagales</taxon>
        <taxon>Reichenbachiellaceae</taxon>
        <taxon>Reichenbachiella</taxon>
    </lineage>
</organism>
<dbReference type="PROSITE" id="PS50043">
    <property type="entry name" value="HTH_LUXR_2"/>
    <property type="match status" value="1"/>
</dbReference>
<dbReference type="PROSITE" id="PS00622">
    <property type="entry name" value="HTH_LUXR_1"/>
    <property type="match status" value="1"/>
</dbReference>
<proteinExistence type="predicted"/>
<dbReference type="Proteomes" id="UP001062165">
    <property type="component" value="Chromosome"/>
</dbReference>